<keyword evidence="3 8" id="KW-0812">Transmembrane</keyword>
<dbReference type="AlphaFoldDB" id="A0A8E0VLG2"/>
<comment type="caution">
    <text evidence="9">The sequence shown here is derived from an EMBL/GenBank/DDBJ whole genome shotgun (WGS) entry which is preliminary data.</text>
</comment>
<dbReference type="Gene3D" id="1.10.357.140">
    <property type="entry name" value="UbiA prenyltransferase"/>
    <property type="match status" value="1"/>
</dbReference>
<dbReference type="CDD" id="cd13957">
    <property type="entry name" value="PT_UbiA_Cox10"/>
    <property type="match status" value="1"/>
</dbReference>
<feature type="transmembrane region" description="Helical" evidence="8">
    <location>
        <begin position="6"/>
        <end position="22"/>
    </location>
</feature>
<evidence type="ECO:0000313" key="10">
    <source>
        <dbReference type="Proteomes" id="UP000728185"/>
    </source>
</evidence>
<keyword evidence="10" id="KW-1185">Reference proteome</keyword>
<sequence>SPARAALFALGCATFGFLTLYLGTNSLVAWLAAGNVVLYTAIYTPFKQISQANTWIGAWVGAVPPLMGWAATTADIHSGALILASLLYVWQFPHFMALSWNLRHEYSRAGYMMTSVLDPALCKRVAVRHAFATTLVCLAGAGCSAISLGPWAGCALGLACLPPNVGLVYYAIKFARAPLGDGSSAAARRLFRATLIHLPVVMTAALTGTYLCAYAV</sequence>
<evidence type="ECO:0000256" key="6">
    <source>
        <dbReference type="ARBA" id="ARBA00023136"/>
    </source>
</evidence>
<feature type="transmembrane region" description="Helical" evidence="8">
    <location>
        <begin position="193"/>
        <end position="211"/>
    </location>
</feature>
<dbReference type="GO" id="GO:0005739">
    <property type="term" value="C:mitochondrion"/>
    <property type="evidence" value="ECO:0007669"/>
    <property type="project" value="TreeGrafter"/>
</dbReference>
<evidence type="ECO:0000256" key="3">
    <source>
        <dbReference type="ARBA" id="ARBA00022692"/>
    </source>
</evidence>
<keyword evidence="2" id="KW-0808">Transferase</keyword>
<feature type="transmembrane region" description="Helical" evidence="8">
    <location>
        <begin position="130"/>
        <end position="149"/>
    </location>
</feature>
<dbReference type="InterPro" id="IPR044878">
    <property type="entry name" value="UbiA_sf"/>
</dbReference>
<keyword evidence="5" id="KW-0350">Heme biosynthesis</keyword>
<evidence type="ECO:0000256" key="7">
    <source>
        <dbReference type="ARBA" id="ARBA00030253"/>
    </source>
</evidence>
<proteinExistence type="predicted"/>
<evidence type="ECO:0000256" key="8">
    <source>
        <dbReference type="SAM" id="Phobius"/>
    </source>
</evidence>
<dbReference type="GO" id="GO:0008495">
    <property type="term" value="F:protoheme IX farnesyltransferase activity"/>
    <property type="evidence" value="ECO:0007669"/>
    <property type="project" value="InterPro"/>
</dbReference>
<dbReference type="PANTHER" id="PTHR43448:SF2">
    <property type="entry name" value="PROTOHEME IX FARNESYLTRANSFERASE, MITOCHONDRIAL"/>
    <property type="match status" value="1"/>
</dbReference>
<evidence type="ECO:0000256" key="2">
    <source>
        <dbReference type="ARBA" id="ARBA00022679"/>
    </source>
</evidence>
<evidence type="ECO:0000256" key="1">
    <source>
        <dbReference type="ARBA" id="ARBA00004141"/>
    </source>
</evidence>
<dbReference type="GO" id="GO:0016020">
    <property type="term" value="C:membrane"/>
    <property type="evidence" value="ECO:0007669"/>
    <property type="project" value="UniProtKB-SubCell"/>
</dbReference>
<keyword evidence="6 8" id="KW-0472">Membrane</keyword>
<feature type="non-terminal residue" evidence="9">
    <location>
        <position position="1"/>
    </location>
</feature>
<evidence type="ECO:0000313" key="9">
    <source>
        <dbReference type="EMBL" id="KAA0194771.1"/>
    </source>
</evidence>
<dbReference type="PANTHER" id="PTHR43448">
    <property type="entry name" value="PROTOHEME IX FARNESYLTRANSFERASE, MITOCHONDRIAL"/>
    <property type="match status" value="1"/>
</dbReference>
<evidence type="ECO:0000256" key="4">
    <source>
        <dbReference type="ARBA" id="ARBA00022989"/>
    </source>
</evidence>
<accession>A0A8E0VLG2</accession>
<dbReference type="Proteomes" id="UP000728185">
    <property type="component" value="Unassembled WGS sequence"/>
</dbReference>
<keyword evidence="4 8" id="KW-1133">Transmembrane helix</keyword>
<comment type="subcellular location">
    <subcellularLocation>
        <location evidence="1">Membrane</location>
        <topology evidence="1">Multi-pass membrane protein</topology>
    </subcellularLocation>
</comment>
<reference evidence="9" key="1">
    <citation type="submission" date="2019-05" db="EMBL/GenBank/DDBJ databases">
        <title>Annotation for the trematode Fasciolopsis buski.</title>
        <authorList>
            <person name="Choi Y.-J."/>
        </authorList>
    </citation>
    <scope>NUCLEOTIDE SEQUENCE</scope>
    <source>
        <strain evidence="9">HT</strain>
        <tissue evidence="9">Whole worm</tissue>
    </source>
</reference>
<gene>
    <name evidence="9" type="ORF">FBUS_11088</name>
</gene>
<dbReference type="EMBL" id="LUCM01004124">
    <property type="protein sequence ID" value="KAA0194771.1"/>
    <property type="molecule type" value="Genomic_DNA"/>
</dbReference>
<dbReference type="InterPro" id="IPR000537">
    <property type="entry name" value="UbiA_prenyltransferase"/>
</dbReference>
<dbReference type="GO" id="GO:0006784">
    <property type="term" value="P:heme A biosynthetic process"/>
    <property type="evidence" value="ECO:0007669"/>
    <property type="project" value="TreeGrafter"/>
</dbReference>
<name>A0A8E0VLG2_9TREM</name>
<feature type="transmembrane region" description="Helical" evidence="8">
    <location>
        <begin position="27"/>
        <end position="46"/>
    </location>
</feature>
<evidence type="ECO:0000256" key="5">
    <source>
        <dbReference type="ARBA" id="ARBA00023133"/>
    </source>
</evidence>
<dbReference type="InterPro" id="IPR006369">
    <property type="entry name" value="Protohaem_IX_farnesylTrfase"/>
</dbReference>
<protein>
    <recommendedName>
        <fullName evidence="7">Heme O synthase</fullName>
    </recommendedName>
</protein>
<dbReference type="Pfam" id="PF01040">
    <property type="entry name" value="UbiA"/>
    <property type="match status" value="1"/>
</dbReference>
<organism evidence="9 10">
    <name type="scientific">Fasciolopsis buskii</name>
    <dbReference type="NCBI Taxonomy" id="27845"/>
    <lineage>
        <taxon>Eukaryota</taxon>
        <taxon>Metazoa</taxon>
        <taxon>Spiralia</taxon>
        <taxon>Lophotrochozoa</taxon>
        <taxon>Platyhelminthes</taxon>
        <taxon>Trematoda</taxon>
        <taxon>Digenea</taxon>
        <taxon>Plagiorchiida</taxon>
        <taxon>Echinostomata</taxon>
        <taxon>Echinostomatoidea</taxon>
        <taxon>Fasciolidae</taxon>
        <taxon>Fasciolopsis</taxon>
    </lineage>
</organism>
<dbReference type="OrthoDB" id="5211at2759"/>